<keyword evidence="5" id="KW-1185">Reference proteome</keyword>
<organism evidence="4 5">
    <name type="scientific">Anatilimnocola aggregata</name>
    <dbReference type="NCBI Taxonomy" id="2528021"/>
    <lineage>
        <taxon>Bacteria</taxon>
        <taxon>Pseudomonadati</taxon>
        <taxon>Planctomycetota</taxon>
        <taxon>Planctomycetia</taxon>
        <taxon>Pirellulales</taxon>
        <taxon>Pirellulaceae</taxon>
        <taxon>Anatilimnocola</taxon>
    </lineage>
</organism>
<dbReference type="Proteomes" id="UP000315017">
    <property type="component" value="Chromosome"/>
</dbReference>
<accession>A0A517Y7R6</accession>
<feature type="region of interest" description="Disordered" evidence="2">
    <location>
        <begin position="629"/>
        <end position="654"/>
    </location>
</feature>
<evidence type="ECO:0000313" key="5">
    <source>
        <dbReference type="Proteomes" id="UP000315017"/>
    </source>
</evidence>
<dbReference type="Pfam" id="PF13476">
    <property type="entry name" value="AAA_23"/>
    <property type="match status" value="1"/>
</dbReference>
<dbReference type="GO" id="GO:0006302">
    <property type="term" value="P:double-strand break repair"/>
    <property type="evidence" value="ECO:0007669"/>
    <property type="project" value="InterPro"/>
</dbReference>
<gene>
    <name evidence="4" type="ORF">ETAA8_13550</name>
</gene>
<dbReference type="SUPFAM" id="SSF52540">
    <property type="entry name" value="P-loop containing nucleoside triphosphate hydrolases"/>
    <property type="match status" value="1"/>
</dbReference>
<protein>
    <submittedName>
        <fullName evidence="4">Chromosome segregation protein</fullName>
    </submittedName>
</protein>
<sequence length="654" mass="73395">MAYLAIRRLTYEGKNYSYESPVFGDGLNILEGPNGTGKSTFANLIYFCLGGSVDEFKANSNERHEEITSDENNYVQLLITIDGRPYTLKRLIGTNDVAVLDDDESKIFPITRGEGRQFVFSDWLLGKLGIEPVSINYGLHSGKLNITDFMRLIYHDQAPDPSGIFKAVDKESYVTDSQVFREAIFEILVGKSYQDYYSELAALRDAERDRSAAAKALELFKTMASDFSTPEEELNAIFLNKKLEELRDQQSKLLNFRRELAKAPPPQAPGVDLPAWQRELLATQIKISGLARNEASLLEEVSRLEQLKSELVAESTQLSKMMFAHEELKLFSSNTCPYCLKDVQRTPNKCVCGSDVGEADYEKFFYDSAEYLSILKSRQKNVQTVDLAAGSVRDELASLRAEKQAIASEALRIERMIASAVDETDSKINLQQFEEAEERLSSVRKRIGELEQEFEIVTRKEKLQNELNTAKIKHEKIGYRVAELAAAARADIQAKRITFSNIYSRMMVNTLQDCDSASINDGYMPIVNGGKYTEKSLAVPRRLLYYATLLEMSLTDDSVKFPRFLLIDTPETSGIDAENLNASITRLVEVIENGEKAGKACQVIFTTGIGKRPETTMPFVFAVLSKPDGRLLRPKPKTPEPPETDQPVLEGPSV</sequence>
<feature type="coiled-coil region" evidence="1">
    <location>
        <begin position="433"/>
        <end position="460"/>
    </location>
</feature>
<evidence type="ECO:0000259" key="3">
    <source>
        <dbReference type="Pfam" id="PF13476"/>
    </source>
</evidence>
<dbReference type="PANTHER" id="PTHR32114:SF2">
    <property type="entry name" value="ABC TRANSPORTER ABCH.3"/>
    <property type="match status" value="1"/>
</dbReference>
<feature type="domain" description="Rad50/SbcC-type AAA" evidence="3">
    <location>
        <begin position="23"/>
        <end position="310"/>
    </location>
</feature>
<evidence type="ECO:0000256" key="2">
    <source>
        <dbReference type="SAM" id="MobiDB-lite"/>
    </source>
</evidence>
<dbReference type="InterPro" id="IPR038729">
    <property type="entry name" value="Rad50/SbcC_AAA"/>
</dbReference>
<dbReference type="Gene3D" id="3.40.50.300">
    <property type="entry name" value="P-loop containing nucleotide triphosphate hydrolases"/>
    <property type="match status" value="1"/>
</dbReference>
<name>A0A517Y7R6_9BACT</name>
<proteinExistence type="predicted"/>
<dbReference type="AlphaFoldDB" id="A0A517Y7R6"/>
<dbReference type="GO" id="GO:0016887">
    <property type="term" value="F:ATP hydrolysis activity"/>
    <property type="evidence" value="ECO:0007669"/>
    <property type="project" value="InterPro"/>
</dbReference>
<dbReference type="PANTHER" id="PTHR32114">
    <property type="entry name" value="ABC TRANSPORTER ABCH.3"/>
    <property type="match status" value="1"/>
</dbReference>
<evidence type="ECO:0000256" key="1">
    <source>
        <dbReference type="SAM" id="Coils"/>
    </source>
</evidence>
<dbReference type="InterPro" id="IPR027417">
    <property type="entry name" value="P-loop_NTPase"/>
</dbReference>
<dbReference type="KEGG" id="aagg:ETAA8_13550"/>
<dbReference type="EMBL" id="CP036274">
    <property type="protein sequence ID" value="QDU26278.1"/>
    <property type="molecule type" value="Genomic_DNA"/>
</dbReference>
<dbReference type="OrthoDB" id="747555at2"/>
<evidence type="ECO:0000313" key="4">
    <source>
        <dbReference type="EMBL" id="QDU26278.1"/>
    </source>
</evidence>
<keyword evidence="1" id="KW-0175">Coiled coil</keyword>
<reference evidence="4 5" key="1">
    <citation type="submission" date="2019-02" db="EMBL/GenBank/DDBJ databases">
        <title>Deep-cultivation of Planctomycetes and their phenomic and genomic characterization uncovers novel biology.</title>
        <authorList>
            <person name="Wiegand S."/>
            <person name="Jogler M."/>
            <person name="Boedeker C."/>
            <person name="Pinto D."/>
            <person name="Vollmers J."/>
            <person name="Rivas-Marin E."/>
            <person name="Kohn T."/>
            <person name="Peeters S.H."/>
            <person name="Heuer A."/>
            <person name="Rast P."/>
            <person name="Oberbeckmann S."/>
            <person name="Bunk B."/>
            <person name="Jeske O."/>
            <person name="Meyerdierks A."/>
            <person name="Storesund J.E."/>
            <person name="Kallscheuer N."/>
            <person name="Luecker S."/>
            <person name="Lage O.M."/>
            <person name="Pohl T."/>
            <person name="Merkel B.J."/>
            <person name="Hornburger P."/>
            <person name="Mueller R.-W."/>
            <person name="Bruemmer F."/>
            <person name="Labrenz M."/>
            <person name="Spormann A.M."/>
            <person name="Op den Camp H."/>
            <person name="Overmann J."/>
            <person name="Amann R."/>
            <person name="Jetten M.S.M."/>
            <person name="Mascher T."/>
            <person name="Medema M.H."/>
            <person name="Devos D.P."/>
            <person name="Kaster A.-K."/>
            <person name="Ovreas L."/>
            <person name="Rohde M."/>
            <person name="Galperin M.Y."/>
            <person name="Jogler C."/>
        </authorList>
    </citation>
    <scope>NUCLEOTIDE SEQUENCE [LARGE SCALE GENOMIC DNA]</scope>
    <source>
        <strain evidence="4 5">ETA_A8</strain>
    </source>
</reference>
<dbReference type="RefSeq" id="WP_145086574.1">
    <property type="nucleotide sequence ID" value="NZ_CP036274.1"/>
</dbReference>